<accession>A0A369BS18</accession>
<name>A0A369BS18_9GAMM</name>
<dbReference type="EMBL" id="QPJY01000018">
    <property type="protein sequence ID" value="RCX22394.1"/>
    <property type="molecule type" value="Genomic_DNA"/>
</dbReference>
<keyword evidence="3" id="KW-1185">Reference proteome</keyword>
<evidence type="ECO:0000313" key="3">
    <source>
        <dbReference type="Proteomes" id="UP000252707"/>
    </source>
</evidence>
<dbReference type="AlphaFoldDB" id="A0A369BS18"/>
<protein>
    <submittedName>
        <fullName evidence="2">Uncharacterized protein</fullName>
    </submittedName>
</protein>
<evidence type="ECO:0000256" key="1">
    <source>
        <dbReference type="SAM" id="SignalP"/>
    </source>
</evidence>
<comment type="caution">
    <text evidence="2">The sequence shown here is derived from an EMBL/GenBank/DDBJ whole genome shotgun (WGS) entry which is preliminary data.</text>
</comment>
<reference evidence="2 3" key="1">
    <citation type="submission" date="2018-07" db="EMBL/GenBank/DDBJ databases">
        <title>Genomic Encyclopedia of Type Strains, Phase IV (KMG-IV): sequencing the most valuable type-strain genomes for metagenomic binning, comparative biology and taxonomic classification.</title>
        <authorList>
            <person name="Goeker M."/>
        </authorList>
    </citation>
    <scope>NUCLEOTIDE SEQUENCE [LARGE SCALE GENOMIC DNA]</scope>
    <source>
        <strain evidence="2 3">DSM 26407</strain>
    </source>
</reference>
<organism evidence="2 3">
    <name type="scientific">Thioalbus denitrificans</name>
    <dbReference type="NCBI Taxonomy" id="547122"/>
    <lineage>
        <taxon>Bacteria</taxon>
        <taxon>Pseudomonadati</taxon>
        <taxon>Pseudomonadota</taxon>
        <taxon>Gammaproteobacteria</taxon>
        <taxon>Chromatiales</taxon>
        <taxon>Ectothiorhodospiraceae</taxon>
        <taxon>Thioalbus</taxon>
    </lineage>
</organism>
<evidence type="ECO:0000313" key="2">
    <source>
        <dbReference type="EMBL" id="RCX22394.1"/>
    </source>
</evidence>
<proteinExistence type="predicted"/>
<sequence length="293" mass="32055">MHPRIAPLAAAALAAFLAGPVTAAEDNTQALVDDMNRLLDQAESDRSASPWFIKEAREVLRRYHWPWRETLLDETFSDGDYTRGPAWMVDSGEFWVARSVGLRSRVTAQSAQPPAEQGGSRDAASQIVGILMQEVLKNGGQQQAQPAAQPGRGEIHTELPITNAFLVEVEMAALGGSGDSRFSFGPYQGPYRDTGYQLVYLGGARPAIELRRYSPRRSAIVEVREDVPALDDGGTHTLTWQRRDSGEMTVLLDGGELFSASDRGLRDPFTGFTLVNEGGDFAFSRVRIEGTGR</sequence>
<gene>
    <name evidence="2" type="ORF">DFQ59_1187</name>
</gene>
<feature type="signal peptide" evidence="1">
    <location>
        <begin position="1"/>
        <end position="23"/>
    </location>
</feature>
<keyword evidence="1" id="KW-0732">Signal</keyword>
<feature type="chain" id="PRO_5016919510" evidence="1">
    <location>
        <begin position="24"/>
        <end position="293"/>
    </location>
</feature>
<dbReference type="Proteomes" id="UP000252707">
    <property type="component" value="Unassembled WGS sequence"/>
</dbReference>